<evidence type="ECO:0000313" key="4">
    <source>
        <dbReference type="Proteomes" id="UP000474024"/>
    </source>
</evidence>
<organism evidence="3 4">
    <name type="scientific">Roseburia porci</name>
    <dbReference type="NCBI Taxonomy" id="2605790"/>
    <lineage>
        <taxon>Bacteria</taxon>
        <taxon>Bacillati</taxon>
        <taxon>Bacillota</taxon>
        <taxon>Clostridia</taxon>
        <taxon>Lachnospirales</taxon>
        <taxon>Lachnospiraceae</taxon>
        <taxon>Roseburia</taxon>
    </lineage>
</organism>
<keyword evidence="1" id="KW-1133">Transmembrane helix</keyword>
<keyword evidence="4" id="KW-1185">Reference proteome</keyword>
<keyword evidence="1" id="KW-0472">Membrane</keyword>
<feature type="transmembrane region" description="Helical" evidence="1">
    <location>
        <begin position="156"/>
        <end position="175"/>
    </location>
</feature>
<accession>A0A6L5YRN3</accession>
<sequence length="216" mass="25094">MSNDEIIYLKADMSTLTFDRNVKIGDVVTMECTNEPMLRQIKQKKLFTFPSKPDQMEMKNQVEVFSILKVIELIHEDYPNAQVESIGEQDFVVQYVVQQNRAKWFENLKLILVCIVIFFGAAFTIMAFNNDVSVVEVFEKFYKQVMGNEKPQVSELEIFYCIGLATGILVFFNHFGRKKITSDPTPIQVEMRKYEQDMNTTFIENASRKGHTEDVN</sequence>
<dbReference type="Gene3D" id="2.60.480.10">
    <property type="entry name" value="eubacterium ventriosum atcc domain"/>
    <property type="match status" value="1"/>
</dbReference>
<feature type="transmembrane region" description="Helical" evidence="1">
    <location>
        <begin position="110"/>
        <end position="128"/>
    </location>
</feature>
<dbReference type="EMBL" id="VUNI01000013">
    <property type="protein sequence ID" value="MST75110.1"/>
    <property type="molecule type" value="Genomic_DNA"/>
</dbReference>
<reference evidence="3 4" key="1">
    <citation type="submission" date="2019-08" db="EMBL/GenBank/DDBJ databases">
        <title>In-depth cultivation of the pig gut microbiome towards novel bacterial diversity and tailored functional studies.</title>
        <authorList>
            <person name="Wylensek D."/>
            <person name="Hitch T.C.A."/>
            <person name="Clavel T."/>
        </authorList>
    </citation>
    <scope>NUCLEOTIDE SEQUENCE [LARGE SCALE GENOMIC DNA]</scope>
    <source>
        <strain evidence="3 4">MUC/MUC-530-WT-4D</strain>
    </source>
</reference>
<protein>
    <submittedName>
        <fullName evidence="3">Stage V sporulation protein AA</fullName>
    </submittedName>
</protein>
<dbReference type="InterPro" id="IPR038548">
    <property type="entry name" value="SporV_AA_N_sf"/>
</dbReference>
<evidence type="ECO:0000313" key="3">
    <source>
        <dbReference type="EMBL" id="MST75110.1"/>
    </source>
</evidence>
<name>A0A6L5YRN3_9FIRM</name>
<evidence type="ECO:0000259" key="2">
    <source>
        <dbReference type="Pfam" id="PF12164"/>
    </source>
</evidence>
<dbReference type="InterPro" id="IPR021997">
    <property type="entry name" value="SporV_AA"/>
</dbReference>
<gene>
    <name evidence="3" type="ORF">FYJ75_08730</name>
</gene>
<comment type="caution">
    <text evidence="3">The sequence shown here is derived from an EMBL/GenBank/DDBJ whole genome shotgun (WGS) entry which is preliminary data.</text>
</comment>
<keyword evidence="1" id="KW-0812">Transmembrane</keyword>
<feature type="domain" description="Stage V sporulation protein AA" evidence="2">
    <location>
        <begin position="5"/>
        <end position="96"/>
    </location>
</feature>
<dbReference type="AlphaFoldDB" id="A0A6L5YRN3"/>
<dbReference type="RefSeq" id="WP_154430074.1">
    <property type="nucleotide sequence ID" value="NZ_VUNI01000013.1"/>
</dbReference>
<evidence type="ECO:0000256" key="1">
    <source>
        <dbReference type="SAM" id="Phobius"/>
    </source>
</evidence>
<dbReference type="Pfam" id="PF12164">
    <property type="entry name" value="SporV_AA"/>
    <property type="match status" value="1"/>
</dbReference>
<proteinExistence type="predicted"/>
<dbReference type="Proteomes" id="UP000474024">
    <property type="component" value="Unassembled WGS sequence"/>
</dbReference>